<dbReference type="EMBL" id="MN740284">
    <property type="protein sequence ID" value="QHT97929.1"/>
    <property type="molecule type" value="Genomic_DNA"/>
</dbReference>
<name>A0A6C0IZB5_9ZZZZ</name>
<organism evidence="1">
    <name type="scientific">viral metagenome</name>
    <dbReference type="NCBI Taxonomy" id="1070528"/>
    <lineage>
        <taxon>unclassified sequences</taxon>
        <taxon>metagenomes</taxon>
        <taxon>organismal metagenomes</taxon>
    </lineage>
</organism>
<reference evidence="1" key="1">
    <citation type="journal article" date="2020" name="Nature">
        <title>Giant virus diversity and host interactions through global metagenomics.</title>
        <authorList>
            <person name="Schulz F."/>
            <person name="Roux S."/>
            <person name="Paez-Espino D."/>
            <person name="Jungbluth S."/>
            <person name="Walsh D.A."/>
            <person name="Denef V.J."/>
            <person name="McMahon K.D."/>
            <person name="Konstantinidis K.T."/>
            <person name="Eloe-Fadrosh E.A."/>
            <person name="Kyrpides N.C."/>
            <person name="Woyke T."/>
        </authorList>
    </citation>
    <scope>NUCLEOTIDE SEQUENCE</scope>
    <source>
        <strain evidence="1">GVMAG-M-3300025572-1</strain>
    </source>
</reference>
<sequence>METLPDEPLIKEILGRLTVQQILERCTTEQRTLGSSHH</sequence>
<dbReference type="AlphaFoldDB" id="A0A6C0IZB5"/>
<proteinExistence type="predicted"/>
<protein>
    <submittedName>
        <fullName evidence="1">Uncharacterized protein</fullName>
    </submittedName>
</protein>
<evidence type="ECO:0000313" key="1">
    <source>
        <dbReference type="EMBL" id="QHT97929.1"/>
    </source>
</evidence>
<accession>A0A6C0IZB5</accession>